<protein>
    <submittedName>
        <fullName evidence="1">Uncharacterized protein</fullName>
    </submittedName>
</protein>
<dbReference type="RefSeq" id="WP_152761681.1">
    <property type="nucleotide sequence ID" value="NZ_WHLY01000002.1"/>
</dbReference>
<reference evidence="1 2" key="1">
    <citation type="submission" date="2019-10" db="EMBL/GenBank/DDBJ databases">
        <title>Draft Genome Sequence of Cytophagaceae sp. SJW1-29.</title>
        <authorList>
            <person name="Choi A."/>
        </authorList>
    </citation>
    <scope>NUCLEOTIDE SEQUENCE [LARGE SCALE GENOMIC DNA]</scope>
    <source>
        <strain evidence="1 2">SJW1-29</strain>
    </source>
</reference>
<gene>
    <name evidence="1" type="ORF">GBK04_16945</name>
</gene>
<sequence>MKNILYLTCLGFTFLLFTCKKPDVDAVGKMEDLDEVAKIEGTSKVDSVKNLGWLKNVKVEGATEVAFDTVERTIAITLPATFTKDTLFLDFELYEGATLELNSWHKLITANRIELSHFRGNSPTTFMVLSQDKRVGKTYMIYVECTGPLNASLTSDLMLHPSRAEPYSSVQASLELNSGVGTIPEKPGSTKRLTSKLIDLGSGRPVQGMYGVPVRTFFLENTTPLNLASEYALELEYGEKKFVSPIRKKLVRATPIAAPYELNSLFQALPLNREILLDGGYFLSDLNYRIKVESDFHPSMWLAANYKNPSMLSFVLPSETADGSYLISLYEGESLVKSFIFNVSNAANTKGIRKILAESLDCPSRALREATPRNLTFQKGQAMYVDPFPAILGGFYASFDPNKKLPDLELKNGQRSVILKAKTRADGCYADGTVQLYYGEYMIPTSMAPGSYEARLVYPEDPKSVPFWTLITIH</sequence>
<name>A0A7C9BKS3_9BACT</name>
<dbReference type="AlphaFoldDB" id="A0A7C9BKS3"/>
<accession>A0A7C9BKS3</accession>
<proteinExistence type="predicted"/>
<evidence type="ECO:0000313" key="1">
    <source>
        <dbReference type="EMBL" id="MPR34995.1"/>
    </source>
</evidence>
<dbReference type="Gene3D" id="2.60.40.2340">
    <property type="match status" value="1"/>
</dbReference>
<comment type="caution">
    <text evidence="1">The sequence shown here is derived from an EMBL/GenBank/DDBJ whole genome shotgun (WGS) entry which is preliminary data.</text>
</comment>
<dbReference type="Proteomes" id="UP000479293">
    <property type="component" value="Unassembled WGS sequence"/>
</dbReference>
<dbReference type="EMBL" id="WHLY01000002">
    <property type="protein sequence ID" value="MPR34995.1"/>
    <property type="molecule type" value="Genomic_DNA"/>
</dbReference>
<evidence type="ECO:0000313" key="2">
    <source>
        <dbReference type="Proteomes" id="UP000479293"/>
    </source>
</evidence>
<organism evidence="1 2">
    <name type="scientific">Salmonirosea aquatica</name>
    <dbReference type="NCBI Taxonomy" id="2654236"/>
    <lineage>
        <taxon>Bacteria</taxon>
        <taxon>Pseudomonadati</taxon>
        <taxon>Bacteroidota</taxon>
        <taxon>Cytophagia</taxon>
        <taxon>Cytophagales</taxon>
        <taxon>Spirosomataceae</taxon>
        <taxon>Salmonirosea</taxon>
    </lineage>
</organism>
<keyword evidence="2" id="KW-1185">Reference proteome</keyword>